<reference evidence="2" key="1">
    <citation type="journal article" date="2023" name="G3 (Bethesda)">
        <title>Genome assembly and association tests identify interacting loci associated with vigor, precocity, and sex in interspecific pistachio rootstocks.</title>
        <authorList>
            <person name="Palmer W."/>
            <person name="Jacygrad E."/>
            <person name="Sagayaradj S."/>
            <person name="Cavanaugh K."/>
            <person name="Han R."/>
            <person name="Bertier L."/>
            <person name="Beede B."/>
            <person name="Kafkas S."/>
            <person name="Golino D."/>
            <person name="Preece J."/>
            <person name="Michelmore R."/>
        </authorList>
    </citation>
    <scope>NUCLEOTIDE SEQUENCE [LARGE SCALE GENOMIC DNA]</scope>
</reference>
<gene>
    <name evidence="1" type="ORF">Patl1_30901</name>
</gene>
<proteinExistence type="predicted"/>
<evidence type="ECO:0000313" key="2">
    <source>
        <dbReference type="Proteomes" id="UP001164250"/>
    </source>
</evidence>
<accession>A0ACC1A955</accession>
<dbReference type="Proteomes" id="UP001164250">
    <property type="component" value="Chromosome 11"/>
</dbReference>
<organism evidence="1 2">
    <name type="scientific">Pistacia atlantica</name>
    <dbReference type="NCBI Taxonomy" id="434234"/>
    <lineage>
        <taxon>Eukaryota</taxon>
        <taxon>Viridiplantae</taxon>
        <taxon>Streptophyta</taxon>
        <taxon>Embryophyta</taxon>
        <taxon>Tracheophyta</taxon>
        <taxon>Spermatophyta</taxon>
        <taxon>Magnoliopsida</taxon>
        <taxon>eudicotyledons</taxon>
        <taxon>Gunneridae</taxon>
        <taxon>Pentapetalae</taxon>
        <taxon>rosids</taxon>
        <taxon>malvids</taxon>
        <taxon>Sapindales</taxon>
        <taxon>Anacardiaceae</taxon>
        <taxon>Pistacia</taxon>
    </lineage>
</organism>
<sequence length="214" mass="24577">MYSKFKSFSIMGVSNSEMFLSAEKDLNSLELNFLAKPRPRVPTLEFHQDHDCHNNIATSQDSELCEEKRVVDLHGKDEAKEEKDQENKCKGFASSLKIQLPSLGEFKVEEEQEEDGDGFKTPKSLDQKIPVMLQCPPAPRKPKTRPLPKRKLPQQRRILHDLSNEIEALFPPALRGQILVTRLRKLDKKLTLTDVHHRPIVHVCSSVKKVIYFP</sequence>
<comment type="caution">
    <text evidence="1">The sequence shown here is derived from an EMBL/GenBank/DDBJ whole genome shotgun (WGS) entry which is preliminary data.</text>
</comment>
<evidence type="ECO:0000313" key="1">
    <source>
        <dbReference type="EMBL" id="KAJ0083500.1"/>
    </source>
</evidence>
<protein>
    <submittedName>
        <fullName evidence="1">Uncharacterized protein</fullName>
    </submittedName>
</protein>
<name>A0ACC1A955_9ROSI</name>
<keyword evidence="2" id="KW-1185">Reference proteome</keyword>
<dbReference type="EMBL" id="CM047907">
    <property type="protein sequence ID" value="KAJ0083500.1"/>
    <property type="molecule type" value="Genomic_DNA"/>
</dbReference>